<dbReference type="SMART" id="SM00062">
    <property type="entry name" value="PBPb"/>
    <property type="match status" value="1"/>
</dbReference>
<evidence type="ECO:0000313" key="6">
    <source>
        <dbReference type="Proteomes" id="UP000509371"/>
    </source>
</evidence>
<evidence type="ECO:0000313" key="5">
    <source>
        <dbReference type="EMBL" id="QKK79905.1"/>
    </source>
</evidence>
<dbReference type="PANTHER" id="PTHR35936:SF19">
    <property type="entry name" value="AMINO-ACID-BINDING PROTEIN YXEM-RELATED"/>
    <property type="match status" value="1"/>
</dbReference>
<dbReference type="PANTHER" id="PTHR35936">
    <property type="entry name" value="MEMBRANE-BOUND LYTIC MUREIN TRANSGLYCOSYLASE F"/>
    <property type="match status" value="1"/>
</dbReference>
<accession>A0A859CU63</accession>
<gene>
    <name evidence="5" type="ORF">MP3633_1170</name>
</gene>
<dbReference type="Proteomes" id="UP000509371">
    <property type="component" value="Chromosome"/>
</dbReference>
<dbReference type="SUPFAM" id="SSF53850">
    <property type="entry name" value="Periplasmic binding protein-like II"/>
    <property type="match status" value="1"/>
</dbReference>
<comment type="similarity">
    <text evidence="1">Belongs to the bacterial solute-binding protein 3 family.</text>
</comment>
<dbReference type="KEGG" id="mpri:MP3633_1170"/>
<name>A0A859CU63_9GAMM</name>
<dbReference type="RefSeq" id="WP_176334813.1">
    <property type="nucleotide sequence ID" value="NZ_BAAAEF010000013.1"/>
</dbReference>
<feature type="domain" description="Solute-binding protein family 3/N-terminal" evidence="4">
    <location>
        <begin position="40"/>
        <end position="261"/>
    </location>
</feature>
<proteinExistence type="inferred from homology"/>
<evidence type="ECO:0000256" key="1">
    <source>
        <dbReference type="ARBA" id="ARBA00010333"/>
    </source>
</evidence>
<sequence length="261" mass="28911">MHNKNKNIYKLVSLATFMLVTLNIQQVQARTWQEIQQSGVLKVGLTGDYKPMSFHGESGKLEGFAVDMTTELAKSLDLKIQFVNTTWPSLSQDLASDKFDLAAGGVTLTKKRAEQFLFSDPVVGNGKIILTNCQNKKPLSTLNDIDKPSVKMIVNPGGTNQIYVDNHIKNADIIRTKDNFANLKGIREGSADAMITDLIEGNYYQATEKGVFCVSSKVLVGTSSVKAYMVQKDNEILLSRINTWLHDSDKSTLIAHWGLKP</sequence>
<evidence type="ECO:0000259" key="4">
    <source>
        <dbReference type="SMART" id="SM00062"/>
    </source>
</evidence>
<evidence type="ECO:0000256" key="2">
    <source>
        <dbReference type="ARBA" id="ARBA00022729"/>
    </source>
</evidence>
<dbReference type="InterPro" id="IPR001638">
    <property type="entry name" value="Solute-binding_3/MltF_N"/>
</dbReference>
<dbReference type="Gene3D" id="3.40.190.10">
    <property type="entry name" value="Periplasmic binding protein-like II"/>
    <property type="match status" value="2"/>
</dbReference>
<dbReference type="EMBL" id="CP054301">
    <property type="protein sequence ID" value="QKK79905.1"/>
    <property type="molecule type" value="Genomic_DNA"/>
</dbReference>
<feature type="signal peptide" evidence="3">
    <location>
        <begin position="1"/>
        <end position="29"/>
    </location>
</feature>
<organism evidence="5 6">
    <name type="scientific">Marinomonas primoryensis</name>
    <dbReference type="NCBI Taxonomy" id="178399"/>
    <lineage>
        <taxon>Bacteria</taxon>
        <taxon>Pseudomonadati</taxon>
        <taxon>Pseudomonadota</taxon>
        <taxon>Gammaproteobacteria</taxon>
        <taxon>Oceanospirillales</taxon>
        <taxon>Oceanospirillaceae</taxon>
        <taxon>Marinomonas</taxon>
    </lineage>
</organism>
<dbReference type="AlphaFoldDB" id="A0A859CU63"/>
<feature type="chain" id="PRO_5032538129" evidence="3">
    <location>
        <begin position="30"/>
        <end position="261"/>
    </location>
</feature>
<keyword evidence="2 3" id="KW-0732">Signal</keyword>
<protein>
    <submittedName>
        <fullName evidence="5">HisJ superfamily protein</fullName>
    </submittedName>
</protein>
<reference evidence="5 6" key="1">
    <citation type="submission" date="2020-06" db="EMBL/GenBank/DDBJ databases">
        <authorList>
            <person name="Voronona O.L."/>
            <person name="Aksenova E.I."/>
            <person name="Kunda M.S."/>
            <person name="Semenov A.N."/>
            <person name="Ryzhova N."/>
        </authorList>
    </citation>
    <scope>NUCLEOTIDE SEQUENCE [LARGE SCALE GENOMIC DNA]</scope>
    <source>
        <strain evidence="5 6">MPKMM3633</strain>
    </source>
</reference>
<evidence type="ECO:0000256" key="3">
    <source>
        <dbReference type="SAM" id="SignalP"/>
    </source>
</evidence>
<dbReference type="Pfam" id="PF00497">
    <property type="entry name" value="SBP_bac_3"/>
    <property type="match status" value="1"/>
</dbReference>